<dbReference type="EMBL" id="VIEB01000063">
    <property type="protein sequence ID" value="TQE08891.1"/>
    <property type="molecule type" value="Genomic_DNA"/>
</dbReference>
<name>A0A540NCX6_MALBA</name>
<comment type="caution">
    <text evidence="2">The sequence shown here is derived from an EMBL/GenBank/DDBJ whole genome shotgun (WGS) entry which is preliminary data.</text>
</comment>
<evidence type="ECO:0000313" key="3">
    <source>
        <dbReference type="Proteomes" id="UP000315295"/>
    </source>
</evidence>
<protein>
    <submittedName>
        <fullName evidence="2">Uncharacterized protein</fullName>
    </submittedName>
</protein>
<accession>A0A540NCX6</accession>
<feature type="region of interest" description="Disordered" evidence="1">
    <location>
        <begin position="67"/>
        <end position="116"/>
    </location>
</feature>
<sequence length="116" mass="12340">MQNPQRQSSIPLVVTPTSQFDHSTGKMMHFVKDDNNSPSPAYEFHQTPASTFGEPIVHEIPVVLEVTGPQASQATPTDAPEASEVPASQSQVPPQVSVEGSSIISSSLVSNNNLSQ</sequence>
<dbReference type="Proteomes" id="UP000315295">
    <property type="component" value="Unassembled WGS sequence"/>
</dbReference>
<feature type="compositionally biased region" description="Low complexity" evidence="1">
    <location>
        <begin position="96"/>
        <end position="116"/>
    </location>
</feature>
<gene>
    <name evidence="2" type="ORF">C1H46_005505</name>
</gene>
<dbReference type="AlphaFoldDB" id="A0A540NCX6"/>
<organism evidence="2 3">
    <name type="scientific">Malus baccata</name>
    <name type="common">Siberian crab apple</name>
    <name type="synonym">Pyrus baccata</name>
    <dbReference type="NCBI Taxonomy" id="106549"/>
    <lineage>
        <taxon>Eukaryota</taxon>
        <taxon>Viridiplantae</taxon>
        <taxon>Streptophyta</taxon>
        <taxon>Embryophyta</taxon>
        <taxon>Tracheophyta</taxon>
        <taxon>Spermatophyta</taxon>
        <taxon>Magnoliopsida</taxon>
        <taxon>eudicotyledons</taxon>
        <taxon>Gunneridae</taxon>
        <taxon>Pentapetalae</taxon>
        <taxon>rosids</taxon>
        <taxon>fabids</taxon>
        <taxon>Rosales</taxon>
        <taxon>Rosaceae</taxon>
        <taxon>Amygdaloideae</taxon>
        <taxon>Maleae</taxon>
        <taxon>Malus</taxon>
    </lineage>
</organism>
<reference evidence="2 3" key="1">
    <citation type="journal article" date="2019" name="G3 (Bethesda)">
        <title>Sequencing of a Wild Apple (Malus baccata) Genome Unravels the Differences Between Cultivated and Wild Apple Species Regarding Disease Resistance and Cold Tolerance.</title>
        <authorList>
            <person name="Chen X."/>
        </authorList>
    </citation>
    <scope>NUCLEOTIDE SEQUENCE [LARGE SCALE GENOMIC DNA]</scope>
    <source>
        <strain evidence="3">cv. Shandingzi</strain>
        <tissue evidence="2">Leaves</tissue>
    </source>
</reference>
<proteinExistence type="predicted"/>
<keyword evidence="3" id="KW-1185">Reference proteome</keyword>
<evidence type="ECO:0000256" key="1">
    <source>
        <dbReference type="SAM" id="MobiDB-lite"/>
    </source>
</evidence>
<evidence type="ECO:0000313" key="2">
    <source>
        <dbReference type="EMBL" id="TQE08891.1"/>
    </source>
</evidence>